<reference evidence="1 2" key="1">
    <citation type="journal article" date="2012" name="J. Bacteriol.">
        <title>Genome Sequence of Fibrella aestuarina BUZ 2T, a Filamentous Marine Bacterium.</title>
        <authorList>
            <person name="Filippini M."/>
            <person name="Qi W."/>
            <person name="Blom J."/>
            <person name="Goesmann A."/>
            <person name="Smits T.H."/>
            <person name="Bagheri H.C."/>
        </authorList>
    </citation>
    <scope>NUCLEOTIDE SEQUENCE [LARGE SCALE GENOMIC DNA]</scope>
    <source>
        <strain evidence="2">BUZ 2T</strain>
    </source>
</reference>
<keyword evidence="2" id="KW-1185">Reference proteome</keyword>
<evidence type="ECO:0000313" key="1">
    <source>
        <dbReference type="EMBL" id="CCH01388.1"/>
    </source>
</evidence>
<dbReference type="RefSeq" id="WP_015332487.1">
    <property type="nucleotide sequence ID" value="NC_020054.1"/>
</dbReference>
<dbReference type="STRING" id="1166018.FAES_3380"/>
<dbReference type="EMBL" id="HE796683">
    <property type="protein sequence ID" value="CCH01388.1"/>
    <property type="molecule type" value="Genomic_DNA"/>
</dbReference>
<dbReference type="Proteomes" id="UP000011058">
    <property type="component" value="Chromosome"/>
</dbReference>
<evidence type="ECO:0000313" key="2">
    <source>
        <dbReference type="Proteomes" id="UP000011058"/>
    </source>
</evidence>
<dbReference type="KEGG" id="fae:FAES_3380"/>
<proteinExistence type="predicted"/>
<protein>
    <submittedName>
        <fullName evidence="1">Uncharacterized protein</fullName>
    </submittedName>
</protein>
<dbReference type="AlphaFoldDB" id="I0KB85"/>
<gene>
    <name evidence="1" type="ORF">FAES_3380</name>
</gene>
<sequence length="78" mass="8697">MASMNDELLHLDGIDDEAYLQDLFDSIAQYPRQKGNVPNDLPLNGLARFSGTIDQVRTGVAMSDSAARNGYYTQWASW</sequence>
<organism evidence="1 2">
    <name type="scientific">Fibrella aestuarina BUZ 2</name>
    <dbReference type="NCBI Taxonomy" id="1166018"/>
    <lineage>
        <taxon>Bacteria</taxon>
        <taxon>Pseudomonadati</taxon>
        <taxon>Bacteroidota</taxon>
        <taxon>Cytophagia</taxon>
        <taxon>Cytophagales</taxon>
        <taxon>Spirosomataceae</taxon>
        <taxon>Fibrella</taxon>
    </lineage>
</organism>
<accession>I0KB85</accession>
<name>I0KB85_9BACT</name>
<dbReference type="HOGENOM" id="CLU_2616793_0_0_10"/>